<name>A0A6S6T359_9BACT</name>
<dbReference type="PANTHER" id="PTHR38787">
    <property type="entry name" value="REGULATORY P DOMAIN-CONTAINING PROTEIN"/>
    <property type="match status" value="1"/>
</dbReference>
<dbReference type="NCBIfam" id="TIGR04183">
    <property type="entry name" value="Por_Secre_tail"/>
    <property type="match status" value="1"/>
</dbReference>
<organism evidence="3">
    <name type="scientific">uncultured Aureispira sp</name>
    <dbReference type="NCBI Taxonomy" id="1331704"/>
    <lineage>
        <taxon>Bacteria</taxon>
        <taxon>Pseudomonadati</taxon>
        <taxon>Bacteroidota</taxon>
        <taxon>Saprospiria</taxon>
        <taxon>Saprospirales</taxon>
        <taxon>Saprospiraceae</taxon>
        <taxon>Aureispira</taxon>
        <taxon>environmental samples</taxon>
    </lineage>
</organism>
<evidence type="ECO:0000313" key="3">
    <source>
        <dbReference type="EMBL" id="CAA6817571.1"/>
    </source>
</evidence>
<reference evidence="3" key="1">
    <citation type="submission" date="2020-01" db="EMBL/GenBank/DDBJ databases">
        <authorList>
            <person name="Meier V. D."/>
            <person name="Meier V D."/>
        </authorList>
    </citation>
    <scope>NUCLEOTIDE SEQUENCE</scope>
    <source>
        <strain evidence="3">HLG_WM_MAG_10</strain>
    </source>
</reference>
<dbReference type="InterPro" id="IPR027589">
    <property type="entry name" value="Choice_anch_B"/>
</dbReference>
<proteinExistence type="predicted"/>
<gene>
    <name evidence="3" type="ORF">HELGO_WM17281</name>
</gene>
<dbReference type="SUPFAM" id="SSF49464">
    <property type="entry name" value="Carboxypeptidase regulatory domain-like"/>
    <property type="match status" value="1"/>
</dbReference>
<dbReference type="SUPFAM" id="SSF49452">
    <property type="entry name" value="Starch-binding domain-like"/>
    <property type="match status" value="1"/>
</dbReference>
<evidence type="ECO:0000259" key="2">
    <source>
        <dbReference type="Pfam" id="PF18962"/>
    </source>
</evidence>
<dbReference type="GO" id="GO:0005576">
    <property type="term" value="C:extracellular region"/>
    <property type="evidence" value="ECO:0007669"/>
    <property type="project" value="TreeGrafter"/>
</dbReference>
<dbReference type="Pfam" id="PF18962">
    <property type="entry name" value="Por_Secre_tail"/>
    <property type="match status" value="1"/>
</dbReference>
<dbReference type="InterPro" id="IPR013211">
    <property type="entry name" value="LVIVD"/>
</dbReference>
<feature type="signal peptide" evidence="1">
    <location>
        <begin position="1"/>
        <end position="20"/>
    </location>
</feature>
<dbReference type="NCBIfam" id="TIGR04312">
    <property type="entry name" value="choice_anch_B"/>
    <property type="match status" value="1"/>
</dbReference>
<feature type="chain" id="PRO_5028430946" description="Secretion system C-terminal sorting domain-containing protein" evidence="1">
    <location>
        <begin position="21"/>
        <end position="795"/>
    </location>
</feature>
<accession>A0A6S6T359</accession>
<dbReference type="EMBL" id="CACVAQ010000254">
    <property type="protein sequence ID" value="CAA6817571.1"/>
    <property type="molecule type" value="Genomic_DNA"/>
</dbReference>
<dbReference type="GO" id="GO:0030246">
    <property type="term" value="F:carbohydrate binding"/>
    <property type="evidence" value="ECO:0007669"/>
    <property type="project" value="InterPro"/>
</dbReference>
<keyword evidence="1" id="KW-0732">Signal</keyword>
<protein>
    <recommendedName>
        <fullName evidence="2">Secretion system C-terminal sorting domain-containing protein</fullName>
    </recommendedName>
</protein>
<dbReference type="InterPro" id="IPR013784">
    <property type="entry name" value="Carb-bd-like_fold"/>
</dbReference>
<sequence length="795" mass="87243">MTQSFLLFFTFLFFSCPSQAQISDLNVTAVSNLPYTQELNDIWGYVDATGIEYALVGTRTGTSIVSLANPSVPTEILFIPGVTSVWRDLKTWGNFAYVTTDQGSDGLLIIDLSPLPIGTPTYQFWRPELTINNSTDTLEKAHNLYIDEAGFCYIAGSNISAGETFILDVNTSPGVPILMGATLPVYAHDAYTRGDTLWTSDINAGTFSAYDVRDKNNPSIIGNQATPRNFAHNAWISDDGNTLFTTDEKSNAWIGSFDVSDLGNITELDRYRTPNPNTIPHNTHTFNDYLVTSYYTDGLIVIDASRPDNLIEVGRYDTYHLSPATGFYGAWGAYPYLPSGLILVSDINTGLHVLQPTYQRACWLEGIITDQTTAALLFDVDVEILNTYATDVTDFNGLYKTGTGISGTYDVEFKKTGYFPQIISITLSNGVVSTQNVQLVPAIPFTLTGQVVDSINPATGLANAMVHLQSSLYEYTTTADANGNFSLLIYPDDNYEVIAGNWGHKAKLFNLAALDSSLIPAQVYPLCQGYKDAFVLDYGWSEFGNATTGKWERGIPASISTWQGSVLPVEGDLIGDLGDYCLITGNNGNGTHGLDDVDNGATTIVSPVMDLSNSTNPVLNYHYFYNVNWPASNLDSFHVYMTNGTDTVTLSSTSAPQYSWSSKQSISIANYINLTNNMRVYFQVNDASSTVLEALVDLFEIVDSSTVSVNLIPAQDINVQSYPNPFEQNIRIDYNIEQHTVQHIPLEVYNALGQSIEKRMIPSTSGSLELGDHWEAGIYFIRLGSKTIKVVKTKG</sequence>
<dbReference type="InterPro" id="IPR008969">
    <property type="entry name" value="CarboxyPept-like_regulatory"/>
</dbReference>
<dbReference type="Gene3D" id="2.60.40.1120">
    <property type="entry name" value="Carboxypeptidase-like, regulatory domain"/>
    <property type="match status" value="2"/>
</dbReference>
<dbReference type="Pfam" id="PF08309">
    <property type="entry name" value="LVIVD"/>
    <property type="match status" value="2"/>
</dbReference>
<dbReference type="PANTHER" id="PTHR38787:SF3">
    <property type="entry name" value="REGULATORY P DOMAIN-CONTAINING PROTEIN"/>
    <property type="match status" value="1"/>
</dbReference>
<evidence type="ECO:0000256" key="1">
    <source>
        <dbReference type="SAM" id="SignalP"/>
    </source>
</evidence>
<dbReference type="InterPro" id="IPR026444">
    <property type="entry name" value="Secre_tail"/>
</dbReference>
<dbReference type="AlphaFoldDB" id="A0A6S6T359"/>
<feature type="domain" description="Secretion system C-terminal sorting" evidence="2">
    <location>
        <begin position="722"/>
        <end position="792"/>
    </location>
</feature>